<evidence type="ECO:0008006" key="4">
    <source>
        <dbReference type="Google" id="ProtNLM"/>
    </source>
</evidence>
<evidence type="ECO:0000256" key="1">
    <source>
        <dbReference type="SAM" id="SignalP"/>
    </source>
</evidence>
<evidence type="ECO:0000313" key="3">
    <source>
        <dbReference type="Proteomes" id="UP001176940"/>
    </source>
</evidence>
<keyword evidence="1" id="KW-0732">Signal</keyword>
<sequence>MILFALAAAAWHWLLQGIVPVYQIKGISKLVKLCLPKVQCFCDSLTSPPSERQTSFILPYDKLKNGENFDSLPHRLSSLLFSPSQTVLHVVLSLTNCPPCFSLPHRLSSMLFSPSQTVLHVILSLTDCPPCFSLPHRLSSMLFSPSQTVLHTVLHAILSLTDCPPCYFSPSQTVLPCYSLPHRLSSMLFSPSQTVLHLNLEYNENNEGLQVD</sequence>
<feature type="chain" id="PRO_5045903433" description="Secreted protein" evidence="1">
    <location>
        <begin position="18"/>
        <end position="212"/>
    </location>
</feature>
<protein>
    <recommendedName>
        <fullName evidence="4">Secreted protein</fullName>
    </recommendedName>
</protein>
<dbReference type="Proteomes" id="UP001176940">
    <property type="component" value="Unassembled WGS sequence"/>
</dbReference>
<evidence type="ECO:0000313" key="2">
    <source>
        <dbReference type="EMBL" id="CAJ0917143.1"/>
    </source>
</evidence>
<proteinExistence type="predicted"/>
<keyword evidence="3" id="KW-1185">Reference proteome</keyword>
<dbReference type="EMBL" id="CAUEEQ010000515">
    <property type="protein sequence ID" value="CAJ0917143.1"/>
    <property type="molecule type" value="Genomic_DNA"/>
</dbReference>
<accession>A0ABN9KSP5</accession>
<gene>
    <name evidence="2" type="ORF">RIMI_LOCUS438759</name>
</gene>
<organism evidence="2 3">
    <name type="scientific">Ranitomeya imitator</name>
    <name type="common">mimic poison frog</name>
    <dbReference type="NCBI Taxonomy" id="111125"/>
    <lineage>
        <taxon>Eukaryota</taxon>
        <taxon>Metazoa</taxon>
        <taxon>Chordata</taxon>
        <taxon>Craniata</taxon>
        <taxon>Vertebrata</taxon>
        <taxon>Euteleostomi</taxon>
        <taxon>Amphibia</taxon>
        <taxon>Batrachia</taxon>
        <taxon>Anura</taxon>
        <taxon>Neobatrachia</taxon>
        <taxon>Hyloidea</taxon>
        <taxon>Dendrobatidae</taxon>
        <taxon>Dendrobatinae</taxon>
        <taxon>Ranitomeya</taxon>
    </lineage>
</organism>
<feature type="signal peptide" evidence="1">
    <location>
        <begin position="1"/>
        <end position="17"/>
    </location>
</feature>
<name>A0ABN9KSP5_9NEOB</name>
<reference evidence="2" key="1">
    <citation type="submission" date="2023-07" db="EMBL/GenBank/DDBJ databases">
        <authorList>
            <person name="Stuckert A."/>
        </authorList>
    </citation>
    <scope>NUCLEOTIDE SEQUENCE</scope>
</reference>
<comment type="caution">
    <text evidence="2">The sequence shown here is derived from an EMBL/GenBank/DDBJ whole genome shotgun (WGS) entry which is preliminary data.</text>
</comment>